<evidence type="ECO:0000256" key="8">
    <source>
        <dbReference type="ARBA" id="ARBA00038940"/>
    </source>
</evidence>
<dbReference type="AlphaFoldDB" id="H9GCT0"/>
<evidence type="ECO:0000256" key="11">
    <source>
        <dbReference type="ARBA" id="ARBA00047635"/>
    </source>
</evidence>
<evidence type="ECO:0000259" key="13">
    <source>
        <dbReference type="PROSITE" id="PS50141"/>
    </source>
</evidence>
<evidence type="ECO:0000256" key="3">
    <source>
        <dbReference type="ARBA" id="ARBA00022801"/>
    </source>
</evidence>
<dbReference type="Pfam" id="PF02137">
    <property type="entry name" value="A_deamin"/>
    <property type="match status" value="1"/>
</dbReference>
<dbReference type="Proteomes" id="UP000001646">
    <property type="component" value="Unplaced"/>
</dbReference>
<dbReference type="GO" id="GO:0043829">
    <property type="term" value="F:tRNA-specific adenosine-37 deaminase activity"/>
    <property type="evidence" value="ECO:0007669"/>
    <property type="project" value="UniProtKB-EC"/>
</dbReference>
<evidence type="ECO:0000313" key="15">
    <source>
        <dbReference type="Proteomes" id="UP000001646"/>
    </source>
</evidence>
<evidence type="ECO:0000256" key="2">
    <source>
        <dbReference type="ARBA" id="ARBA00022723"/>
    </source>
</evidence>
<dbReference type="FunCoup" id="H9GCT0">
    <property type="interactions" value="425"/>
</dbReference>
<evidence type="ECO:0000256" key="7">
    <source>
        <dbReference type="ARBA" id="ARBA00038326"/>
    </source>
</evidence>
<dbReference type="InterPro" id="IPR002466">
    <property type="entry name" value="A_deamin"/>
</dbReference>
<dbReference type="Ensembl" id="ENSACAT00000007558.4">
    <property type="protein sequence ID" value="ENSACAP00000007401.4"/>
    <property type="gene ID" value="ENSACAG00000007555.4"/>
</dbReference>
<evidence type="ECO:0000256" key="4">
    <source>
        <dbReference type="ARBA" id="ARBA00022833"/>
    </source>
</evidence>
<comment type="function">
    <text evidence="6">Specifically deaminates adenosine-37 to inosine in tRNA-Ala.</text>
</comment>
<dbReference type="PROSITE" id="PS50141">
    <property type="entry name" value="A_DEAMIN_EDITASE"/>
    <property type="match status" value="1"/>
</dbReference>
<dbReference type="GO" id="GO:0008251">
    <property type="term" value="F:tRNA-specific adenosine deaminase activity"/>
    <property type="evidence" value="ECO:0000318"/>
    <property type="project" value="GO_Central"/>
</dbReference>
<accession>H9GCT0</accession>
<name>H9GCT0_ANOCA</name>
<feature type="compositionally biased region" description="Low complexity" evidence="12">
    <location>
        <begin position="12"/>
        <end position="27"/>
    </location>
</feature>
<keyword evidence="4" id="KW-0862">Zinc</keyword>
<evidence type="ECO:0000256" key="9">
    <source>
        <dbReference type="ARBA" id="ARBA00040502"/>
    </source>
</evidence>
<dbReference type="HOGENOM" id="CLU_005382_5_2_1"/>
<dbReference type="EC" id="3.5.4.34" evidence="8"/>
<organism evidence="14 15">
    <name type="scientific">Anolis carolinensis</name>
    <name type="common">Green anole</name>
    <name type="synonym">American chameleon</name>
    <dbReference type="NCBI Taxonomy" id="28377"/>
    <lineage>
        <taxon>Eukaryota</taxon>
        <taxon>Metazoa</taxon>
        <taxon>Chordata</taxon>
        <taxon>Craniata</taxon>
        <taxon>Vertebrata</taxon>
        <taxon>Euteleostomi</taxon>
        <taxon>Lepidosauria</taxon>
        <taxon>Squamata</taxon>
        <taxon>Bifurcata</taxon>
        <taxon>Unidentata</taxon>
        <taxon>Episquamata</taxon>
        <taxon>Toxicofera</taxon>
        <taxon>Iguania</taxon>
        <taxon>Dactyloidae</taxon>
        <taxon>Anolis</taxon>
    </lineage>
</organism>
<sequence length="393" mass="43395">MRKHSNPPDRWSSSLSSKLPSSSASPSHAGDVLNDSHAEVVAKRSFQRYLLDQLWKAVVCQDSHSIFVPEEEGKWALRSGIRFIFFCSQTPCGDASIIPVLEAAAPLKPPAQSNGVEEEAGGESGTVSPPKRPRLEDRSSVRGVQTVDVHRTGAKCVPKGPSDPLLPGCDYHITGLLRTKPGRGPRTASMSCSDKMARWNVLGLQGALLMHFLQRPVYLSAMVLARCPYSPEAMRRAIVNRCKPVRCLPDGFAVQDPEVEQSQLCFVHSREAVQAKSPLGKVVPCGAAISWSAVSEHPLDVTARGFTQGTTKKGIGAPKSRSRICKVELFHEFLRLVSSVPEERLPQSLRAKGLQTYWDYKEAAVSYQEAWKELRDKAFGTWVRNSRDYLQFT</sequence>
<feature type="region of interest" description="Disordered" evidence="12">
    <location>
        <begin position="1"/>
        <end position="31"/>
    </location>
</feature>
<gene>
    <name evidence="14" type="primary">ADAT1</name>
</gene>
<proteinExistence type="inferred from homology"/>
<dbReference type="STRING" id="28377.ENSACAP00000007401"/>
<reference evidence="14" key="3">
    <citation type="submission" date="2025-09" db="UniProtKB">
        <authorList>
            <consortium name="Ensembl"/>
        </authorList>
    </citation>
    <scope>IDENTIFICATION</scope>
</reference>
<evidence type="ECO:0000313" key="14">
    <source>
        <dbReference type="Ensembl" id="ENSACAP00000007401.4"/>
    </source>
</evidence>
<dbReference type="GeneTree" id="ENSGT00940000157942"/>
<keyword evidence="3" id="KW-0378">Hydrolase</keyword>
<feature type="region of interest" description="Disordered" evidence="12">
    <location>
        <begin position="109"/>
        <end position="143"/>
    </location>
</feature>
<dbReference type="PANTHER" id="PTHR46516:SF1">
    <property type="entry name" value="TRNA-SPECIFIC ADENOSINE DEAMINASE 1"/>
    <property type="match status" value="1"/>
</dbReference>
<dbReference type="SMART" id="SM00552">
    <property type="entry name" value="ADEAMc"/>
    <property type="match status" value="1"/>
</dbReference>
<evidence type="ECO:0000256" key="5">
    <source>
        <dbReference type="ARBA" id="ARBA00037026"/>
    </source>
</evidence>
<dbReference type="InParanoid" id="H9GCT0"/>
<dbReference type="GO" id="GO:0003723">
    <property type="term" value="F:RNA binding"/>
    <property type="evidence" value="ECO:0007669"/>
    <property type="project" value="Ensembl"/>
</dbReference>
<protein>
    <recommendedName>
        <fullName evidence="9">tRNA-specific adenosine deaminase 1</fullName>
        <ecNumber evidence="8">3.5.4.34</ecNumber>
    </recommendedName>
    <alternativeName>
        <fullName evidence="10">tRNA-specific adenosine-37 deaminase</fullName>
    </alternativeName>
</protein>
<evidence type="ECO:0000256" key="12">
    <source>
        <dbReference type="SAM" id="MobiDB-lite"/>
    </source>
</evidence>
<evidence type="ECO:0000256" key="10">
    <source>
        <dbReference type="ARBA" id="ARBA00041760"/>
    </source>
</evidence>
<keyword evidence="1" id="KW-0819">tRNA processing</keyword>
<dbReference type="PANTHER" id="PTHR46516">
    <property type="entry name" value="TRNA-SPECIFIC ADENOSINE DEAMINASE 1"/>
    <property type="match status" value="1"/>
</dbReference>
<dbReference type="GO" id="GO:0046872">
    <property type="term" value="F:metal ion binding"/>
    <property type="evidence" value="ECO:0007669"/>
    <property type="project" value="UniProtKB-KW"/>
</dbReference>
<dbReference type="eggNOG" id="KOG2777">
    <property type="taxonomic scope" value="Eukaryota"/>
</dbReference>
<keyword evidence="15" id="KW-1185">Reference proteome</keyword>
<feature type="domain" description="A to I editase" evidence="13">
    <location>
        <begin position="12"/>
        <end position="392"/>
    </location>
</feature>
<evidence type="ECO:0000256" key="1">
    <source>
        <dbReference type="ARBA" id="ARBA00022694"/>
    </source>
</evidence>
<keyword evidence="2" id="KW-0479">Metal-binding</keyword>
<reference evidence="14" key="2">
    <citation type="submission" date="2025-08" db="UniProtKB">
        <authorList>
            <consortium name="Ensembl"/>
        </authorList>
    </citation>
    <scope>IDENTIFICATION</scope>
</reference>
<evidence type="ECO:0000256" key="6">
    <source>
        <dbReference type="ARBA" id="ARBA00037784"/>
    </source>
</evidence>
<comment type="catalytic activity">
    <reaction evidence="11">
        <text>adenosine(37) in tRNA(Ala) + H2O + H(+) = inosine(37) in tRNA(Ala) + NH4(+)</text>
        <dbReference type="Rhea" id="RHEA:50968"/>
        <dbReference type="Rhea" id="RHEA-COMP:12855"/>
        <dbReference type="Rhea" id="RHEA-COMP:12856"/>
        <dbReference type="ChEBI" id="CHEBI:15377"/>
        <dbReference type="ChEBI" id="CHEBI:15378"/>
        <dbReference type="ChEBI" id="CHEBI:28938"/>
        <dbReference type="ChEBI" id="CHEBI:74411"/>
        <dbReference type="ChEBI" id="CHEBI:82852"/>
        <dbReference type="EC" id="3.5.4.34"/>
    </reaction>
</comment>
<reference evidence="14" key="1">
    <citation type="submission" date="2009-12" db="EMBL/GenBank/DDBJ databases">
        <title>The Genome Sequence of Anolis carolinensis (Green Anole Lizard).</title>
        <authorList>
            <consortium name="The Genome Sequencing Platform"/>
            <person name="Di Palma F."/>
            <person name="Alfoldi J."/>
            <person name="Heiman D."/>
            <person name="Young S."/>
            <person name="Grabherr M."/>
            <person name="Johnson J."/>
            <person name="Lander E.S."/>
            <person name="Lindblad-Toh K."/>
        </authorList>
    </citation>
    <scope>NUCLEOTIDE SEQUENCE [LARGE SCALE GENOMIC DNA]</scope>
    <source>
        <strain evidence="14">JBL SC #1</strain>
    </source>
</reference>
<comment type="similarity">
    <text evidence="7">Belongs to the ADAT1 family.</text>
</comment>
<dbReference type="GO" id="GO:0008033">
    <property type="term" value="P:tRNA processing"/>
    <property type="evidence" value="ECO:0000318"/>
    <property type="project" value="GO_Central"/>
</dbReference>
<comment type="cofactor">
    <cofactor evidence="5">
        <name>1D-myo-inositol hexakisphosphate</name>
        <dbReference type="ChEBI" id="CHEBI:58130"/>
    </cofactor>
</comment>
<dbReference type="Bgee" id="ENSACAG00000007555">
    <property type="expression patterns" value="Expressed in kidney and 10 other cell types or tissues"/>
</dbReference>